<sequence length="98" mass="10946">MGVDLAWGFERRKLDSQIKLGGATLNLHTGLEYWYHNLCALRTGVSGKDLAFGAGLRYKHFGADYAIELNRFFAKDAPDFPSDQELDASHLVALSLSW</sequence>
<evidence type="ECO:0000313" key="2">
    <source>
        <dbReference type="Proteomes" id="UP000319836"/>
    </source>
</evidence>
<proteinExistence type="predicted"/>
<comment type="caution">
    <text evidence="1">The sequence shown here is derived from an EMBL/GenBank/DDBJ whole genome shotgun (WGS) entry which is preliminary data.</text>
</comment>
<name>A0A538U029_UNCEI</name>
<protein>
    <submittedName>
        <fullName evidence="1">Uncharacterized protein</fullName>
    </submittedName>
</protein>
<reference evidence="1 2" key="1">
    <citation type="journal article" date="2019" name="Nat. Microbiol.">
        <title>Mediterranean grassland soil C-N compound turnover is dependent on rainfall and depth, and is mediated by genomically divergent microorganisms.</title>
        <authorList>
            <person name="Diamond S."/>
            <person name="Andeer P.F."/>
            <person name="Li Z."/>
            <person name="Crits-Christoph A."/>
            <person name="Burstein D."/>
            <person name="Anantharaman K."/>
            <person name="Lane K.R."/>
            <person name="Thomas B.C."/>
            <person name="Pan C."/>
            <person name="Northen T.R."/>
            <person name="Banfield J.F."/>
        </authorList>
    </citation>
    <scope>NUCLEOTIDE SEQUENCE [LARGE SCALE GENOMIC DNA]</scope>
    <source>
        <strain evidence="1">WS_10</strain>
    </source>
</reference>
<organism evidence="1 2">
    <name type="scientific">Eiseniibacteriota bacterium</name>
    <dbReference type="NCBI Taxonomy" id="2212470"/>
    <lineage>
        <taxon>Bacteria</taxon>
        <taxon>Candidatus Eiseniibacteriota</taxon>
    </lineage>
</organism>
<dbReference type="AlphaFoldDB" id="A0A538U029"/>
<accession>A0A538U029</accession>
<dbReference type="EMBL" id="VBPA01000336">
    <property type="protein sequence ID" value="TMQ69129.1"/>
    <property type="molecule type" value="Genomic_DNA"/>
</dbReference>
<gene>
    <name evidence="1" type="ORF">E6K80_12690</name>
</gene>
<evidence type="ECO:0000313" key="1">
    <source>
        <dbReference type="EMBL" id="TMQ69129.1"/>
    </source>
</evidence>
<dbReference type="Proteomes" id="UP000319836">
    <property type="component" value="Unassembled WGS sequence"/>
</dbReference>